<reference evidence="2" key="1">
    <citation type="submission" date="2019-08" db="EMBL/GenBank/DDBJ databases">
        <authorList>
            <person name="Kucharzyk K."/>
            <person name="Murdoch R.W."/>
            <person name="Higgins S."/>
            <person name="Loffler F."/>
        </authorList>
    </citation>
    <scope>NUCLEOTIDE SEQUENCE</scope>
</reference>
<dbReference type="EMBL" id="VSSQ01018781">
    <property type="protein sequence ID" value="MPM62271.1"/>
    <property type="molecule type" value="Genomic_DNA"/>
</dbReference>
<dbReference type="SMART" id="SM01324">
    <property type="entry name" value="YARHG"/>
    <property type="match status" value="1"/>
</dbReference>
<dbReference type="InterPro" id="IPR025582">
    <property type="entry name" value="YARHG_dom"/>
</dbReference>
<evidence type="ECO:0000259" key="1">
    <source>
        <dbReference type="SMART" id="SM01324"/>
    </source>
</evidence>
<sequence>MVNDIKLDLKNTNSDKEYDFFIYSPVVVKYQGSNIKPLVVDMNNLSDTSSIVFEPAKITTSNPDTEISKENPNIKDLNNNLDFIFSNSSTQELSVYDLKNLTKYELGIARNEIYARHGYVFSQEPFKSYFQGKNWYVPNPEFKGLNTDLYPVEYKNVQLILQYEKSRD</sequence>
<evidence type="ECO:0000313" key="2">
    <source>
        <dbReference type="EMBL" id="MPM62271.1"/>
    </source>
</evidence>
<name>A0A645BC86_9ZZZZ</name>
<feature type="domain" description="YARHG" evidence="1">
    <location>
        <begin position="81"/>
        <end position="165"/>
    </location>
</feature>
<accession>A0A645BC86</accession>
<comment type="caution">
    <text evidence="2">The sequence shown here is derived from an EMBL/GenBank/DDBJ whole genome shotgun (WGS) entry which is preliminary data.</text>
</comment>
<dbReference type="AlphaFoldDB" id="A0A645BC86"/>
<proteinExistence type="predicted"/>
<organism evidence="2">
    <name type="scientific">bioreactor metagenome</name>
    <dbReference type="NCBI Taxonomy" id="1076179"/>
    <lineage>
        <taxon>unclassified sequences</taxon>
        <taxon>metagenomes</taxon>
        <taxon>ecological metagenomes</taxon>
    </lineage>
</organism>
<protein>
    <recommendedName>
        <fullName evidence="1">YARHG domain-containing protein</fullName>
    </recommendedName>
</protein>
<gene>
    <name evidence="2" type="ORF">SDC9_109137</name>
</gene>
<dbReference type="InterPro" id="IPR038434">
    <property type="entry name" value="YARHG_sf"/>
</dbReference>
<dbReference type="Pfam" id="PF13308">
    <property type="entry name" value="YARHG"/>
    <property type="match status" value="1"/>
</dbReference>
<dbReference type="Gene3D" id="1.20.58.1690">
    <property type="match status" value="1"/>
</dbReference>